<dbReference type="KEGG" id="oxy:HCG48_16645"/>
<evidence type="ECO:0000256" key="1">
    <source>
        <dbReference type="ARBA" id="ARBA00004613"/>
    </source>
</evidence>
<keyword evidence="2" id="KW-0964">Secreted</keyword>
<dbReference type="PANTHER" id="PTHR38340:SF1">
    <property type="entry name" value="S-LAYER PROTEIN"/>
    <property type="match status" value="1"/>
</dbReference>
<evidence type="ECO:0000313" key="3">
    <source>
        <dbReference type="EMBL" id="QIZ72008.1"/>
    </source>
</evidence>
<evidence type="ECO:0000313" key="4">
    <source>
        <dbReference type="Proteomes" id="UP000500857"/>
    </source>
</evidence>
<gene>
    <name evidence="3" type="ORF">HCG48_16645</name>
</gene>
<keyword evidence="4" id="KW-1185">Reference proteome</keyword>
<dbReference type="GO" id="GO:0005509">
    <property type="term" value="F:calcium ion binding"/>
    <property type="evidence" value="ECO:0007669"/>
    <property type="project" value="InterPro"/>
</dbReference>
<organism evidence="3 4">
    <name type="scientific">Oxynema aestuarii AP17</name>
    <dbReference type="NCBI Taxonomy" id="2064643"/>
    <lineage>
        <taxon>Bacteria</taxon>
        <taxon>Bacillati</taxon>
        <taxon>Cyanobacteriota</taxon>
        <taxon>Cyanophyceae</taxon>
        <taxon>Oscillatoriophycideae</taxon>
        <taxon>Oscillatoriales</taxon>
        <taxon>Oscillatoriaceae</taxon>
        <taxon>Oxynema</taxon>
        <taxon>Oxynema aestuarii</taxon>
    </lineage>
</organism>
<sequence>MGPERGPDTVLGLNGSDILTSDTLNGGSIIFGNRDNDSLTGAGVGDTVYAGQDNDQIRSLGGSSLFFGDLGDDYFESVGTQGNDTVFGGDIDGTDEGNDIFNFGNGGGSNLGLGNKGDDFLSGSGFGEDSLYGGQGDDTVQVVELSSFGGTGIGFGGQDDFVPEATSLPNNRDLLPDVRPGGGGGAIGDDTVVVVDPDPISPAPLNPGRNYLVGDLGDDLVIGLGDRDSLWGHVGQDSLLMLGSIAGREDADPLDNSGTLNGVPQANWMDGGDGNDSLVAFGGLRGRQTLWGGEGDDTIKNYGVQGLVFGNEGNDSIDVTNFGLTLGRNTVYGGKGEDTIVSGGTNLVYGDKGSDTLISIGNNDTLYGDNDTAGTAAGNDFITAAGATSRLFGNEGNDSLITAGADATLDGGAGADSLSAAGENSWLTGQDGNDSLVASGSNSTLIGGDGNDSLFATEGTTGMSLLGGEGDDRLISNSNTDTLIGGAGNDVIVGSKEADTLRADGPGNDTLEGFLGADSLIGTRGSFDAFVYQSASTDELNDTITSFDTGIDKIHLDASDFFGGAGQATAGQPLRINLDFFPEQTQSGYSGTFTSSFTGADTPAIVFDAQDSGGILYYDPSGAAPAAGGAATSDLVTIAVIREGTVNANDIVLF</sequence>
<dbReference type="GO" id="GO:0005576">
    <property type="term" value="C:extracellular region"/>
    <property type="evidence" value="ECO:0007669"/>
    <property type="project" value="UniProtKB-SubCell"/>
</dbReference>
<dbReference type="EMBL" id="CP051167">
    <property type="protein sequence ID" value="QIZ72008.1"/>
    <property type="molecule type" value="Genomic_DNA"/>
</dbReference>
<accession>A0A6H1TZG8</accession>
<name>A0A6H1TZG8_9CYAN</name>
<dbReference type="Pfam" id="PF00353">
    <property type="entry name" value="HemolysinCabind"/>
    <property type="match status" value="10"/>
</dbReference>
<comment type="subcellular location">
    <subcellularLocation>
        <location evidence="1">Secreted</location>
    </subcellularLocation>
</comment>
<proteinExistence type="predicted"/>
<dbReference type="PANTHER" id="PTHR38340">
    <property type="entry name" value="S-LAYER PROTEIN"/>
    <property type="match status" value="1"/>
</dbReference>
<dbReference type="AlphaFoldDB" id="A0A6H1TZG8"/>
<dbReference type="Proteomes" id="UP000500857">
    <property type="component" value="Chromosome"/>
</dbReference>
<dbReference type="InterPro" id="IPR050557">
    <property type="entry name" value="RTX_toxin/Mannuronan_C5-epim"/>
</dbReference>
<reference evidence="3 4" key="1">
    <citation type="submission" date="2020-04" db="EMBL/GenBank/DDBJ databases">
        <authorList>
            <person name="Basu S."/>
            <person name="Maruthanayagam V."/>
            <person name="Chakraborty S."/>
            <person name="Pramanik A."/>
            <person name="Mukherjee J."/>
            <person name="Brink B."/>
        </authorList>
    </citation>
    <scope>NUCLEOTIDE SEQUENCE [LARGE SCALE GENOMIC DNA]</scope>
    <source>
        <strain evidence="3 4">AP17</strain>
    </source>
</reference>
<dbReference type="RefSeq" id="WP_168570159.1">
    <property type="nucleotide sequence ID" value="NZ_CP051167.1"/>
</dbReference>
<dbReference type="InterPro" id="IPR011049">
    <property type="entry name" value="Serralysin-like_metalloprot_C"/>
</dbReference>
<dbReference type="Gene3D" id="2.150.10.10">
    <property type="entry name" value="Serralysin-like metalloprotease, C-terminal"/>
    <property type="match status" value="2"/>
</dbReference>
<dbReference type="Gene3D" id="2.160.20.160">
    <property type="match status" value="1"/>
</dbReference>
<dbReference type="SUPFAM" id="SSF51120">
    <property type="entry name" value="beta-Roll"/>
    <property type="match status" value="1"/>
</dbReference>
<protein>
    <submittedName>
        <fullName evidence="3">Calcium-binding protein</fullName>
    </submittedName>
</protein>
<evidence type="ECO:0000256" key="2">
    <source>
        <dbReference type="ARBA" id="ARBA00022525"/>
    </source>
</evidence>
<dbReference type="InterPro" id="IPR001343">
    <property type="entry name" value="Hemolysn_Ca-bd"/>
</dbReference>
<dbReference type="PRINTS" id="PR00313">
    <property type="entry name" value="CABNDNGRPT"/>
</dbReference>